<organism evidence="2 3">
    <name type="scientific">Heliocybe sulcata</name>
    <dbReference type="NCBI Taxonomy" id="5364"/>
    <lineage>
        <taxon>Eukaryota</taxon>
        <taxon>Fungi</taxon>
        <taxon>Dikarya</taxon>
        <taxon>Basidiomycota</taxon>
        <taxon>Agaricomycotina</taxon>
        <taxon>Agaricomycetes</taxon>
        <taxon>Gloeophyllales</taxon>
        <taxon>Gloeophyllaceae</taxon>
        <taxon>Heliocybe</taxon>
    </lineage>
</organism>
<dbReference type="EMBL" id="ML213503">
    <property type="protein sequence ID" value="TFK56537.1"/>
    <property type="molecule type" value="Genomic_DNA"/>
</dbReference>
<feature type="region of interest" description="Disordered" evidence="1">
    <location>
        <begin position="116"/>
        <end position="142"/>
    </location>
</feature>
<evidence type="ECO:0000313" key="2">
    <source>
        <dbReference type="EMBL" id="TFK56537.1"/>
    </source>
</evidence>
<accession>A0A5C3NI01</accession>
<protein>
    <submittedName>
        <fullName evidence="2">Uncharacterized protein</fullName>
    </submittedName>
</protein>
<dbReference type="AlphaFoldDB" id="A0A5C3NI01"/>
<gene>
    <name evidence="2" type="ORF">OE88DRAFT_1640466</name>
</gene>
<proteinExistence type="predicted"/>
<keyword evidence="3" id="KW-1185">Reference proteome</keyword>
<sequence length="164" mass="17939">MTGWVRAWRTEQISGSKVGQSSIRVADPSLYPGGGVDRGLGRWIQSPSCGESVPIWSIAVSPNLESPPQKASRRNRRHTSKVLFGTDLPVKQTLAVADDLETPEDAARDKVMTDKSVPSYLPLRTKAARRPEDRVDDPYLPYAPNVIGRVPQAGYSRTAKGAEL</sequence>
<reference evidence="2 3" key="1">
    <citation type="journal article" date="2019" name="Nat. Ecol. Evol.">
        <title>Megaphylogeny resolves global patterns of mushroom evolution.</title>
        <authorList>
            <person name="Varga T."/>
            <person name="Krizsan K."/>
            <person name="Foldi C."/>
            <person name="Dima B."/>
            <person name="Sanchez-Garcia M."/>
            <person name="Sanchez-Ramirez S."/>
            <person name="Szollosi G.J."/>
            <person name="Szarkandi J.G."/>
            <person name="Papp V."/>
            <person name="Albert L."/>
            <person name="Andreopoulos W."/>
            <person name="Angelini C."/>
            <person name="Antonin V."/>
            <person name="Barry K.W."/>
            <person name="Bougher N.L."/>
            <person name="Buchanan P."/>
            <person name="Buyck B."/>
            <person name="Bense V."/>
            <person name="Catcheside P."/>
            <person name="Chovatia M."/>
            <person name="Cooper J."/>
            <person name="Damon W."/>
            <person name="Desjardin D."/>
            <person name="Finy P."/>
            <person name="Geml J."/>
            <person name="Haridas S."/>
            <person name="Hughes K."/>
            <person name="Justo A."/>
            <person name="Karasinski D."/>
            <person name="Kautmanova I."/>
            <person name="Kiss B."/>
            <person name="Kocsube S."/>
            <person name="Kotiranta H."/>
            <person name="LaButti K.M."/>
            <person name="Lechner B.E."/>
            <person name="Liimatainen K."/>
            <person name="Lipzen A."/>
            <person name="Lukacs Z."/>
            <person name="Mihaltcheva S."/>
            <person name="Morgado L.N."/>
            <person name="Niskanen T."/>
            <person name="Noordeloos M.E."/>
            <person name="Ohm R.A."/>
            <person name="Ortiz-Santana B."/>
            <person name="Ovrebo C."/>
            <person name="Racz N."/>
            <person name="Riley R."/>
            <person name="Savchenko A."/>
            <person name="Shiryaev A."/>
            <person name="Soop K."/>
            <person name="Spirin V."/>
            <person name="Szebenyi C."/>
            <person name="Tomsovsky M."/>
            <person name="Tulloss R.E."/>
            <person name="Uehling J."/>
            <person name="Grigoriev I.V."/>
            <person name="Vagvolgyi C."/>
            <person name="Papp T."/>
            <person name="Martin F.M."/>
            <person name="Miettinen O."/>
            <person name="Hibbett D.S."/>
            <person name="Nagy L.G."/>
        </authorList>
    </citation>
    <scope>NUCLEOTIDE SEQUENCE [LARGE SCALE GENOMIC DNA]</scope>
    <source>
        <strain evidence="2 3">OMC1185</strain>
    </source>
</reference>
<evidence type="ECO:0000256" key="1">
    <source>
        <dbReference type="SAM" id="MobiDB-lite"/>
    </source>
</evidence>
<evidence type="ECO:0000313" key="3">
    <source>
        <dbReference type="Proteomes" id="UP000305948"/>
    </source>
</evidence>
<dbReference type="Proteomes" id="UP000305948">
    <property type="component" value="Unassembled WGS sequence"/>
</dbReference>
<name>A0A5C3NI01_9AGAM</name>